<proteinExistence type="predicted"/>
<keyword evidence="2" id="KW-1185">Reference proteome</keyword>
<dbReference type="Proteomes" id="UP000188929">
    <property type="component" value="Unassembled WGS sequence"/>
</dbReference>
<dbReference type="EMBL" id="MOMC01000075">
    <property type="protein sequence ID" value="ONH24077.1"/>
    <property type="molecule type" value="Genomic_DNA"/>
</dbReference>
<evidence type="ECO:0000313" key="1">
    <source>
        <dbReference type="EMBL" id="ONH24077.1"/>
    </source>
</evidence>
<dbReference type="AlphaFoldDB" id="A0A1V2I218"/>
<sequence>MAKGIMLVQASPASPELEDEFNRWYDEDHLPDLLTTPGFVAARRFRLREGSRGPAADGAPRYLAIYEIEADDLDAALQAMRTRPDRGAVSAALGMNPPPVTYIYDLLTEVTEVTA</sequence>
<comment type="caution">
    <text evidence="1">The sequence shown here is derived from an EMBL/GenBank/DDBJ whole genome shotgun (WGS) entry which is preliminary data.</text>
</comment>
<name>A0A1V2I218_9ACTN</name>
<dbReference type="STRING" id="1834516.BL253_31205"/>
<reference evidence="2" key="1">
    <citation type="submission" date="2016-10" db="EMBL/GenBank/DDBJ databases">
        <title>Frankia sp. NRRL B-16386 Genome sequencing.</title>
        <authorList>
            <person name="Ghodhbane-Gtari F."/>
            <person name="Swanson E."/>
            <person name="Gueddou A."/>
            <person name="Hezbri K."/>
            <person name="Ktari K."/>
            <person name="Nouioui I."/>
            <person name="Morris K."/>
            <person name="Simpson S."/>
            <person name="Abebe-Akele F."/>
            <person name="Thomas K."/>
            <person name="Gtari M."/>
            <person name="Tisa L.S."/>
        </authorList>
    </citation>
    <scope>NUCLEOTIDE SEQUENCE [LARGE SCALE GENOMIC DNA]</scope>
    <source>
        <strain evidence="2">NRRL B-16386</strain>
    </source>
</reference>
<evidence type="ECO:0008006" key="3">
    <source>
        <dbReference type="Google" id="ProtNLM"/>
    </source>
</evidence>
<gene>
    <name evidence="1" type="ORF">BL253_31205</name>
</gene>
<evidence type="ECO:0000313" key="2">
    <source>
        <dbReference type="Proteomes" id="UP000188929"/>
    </source>
</evidence>
<dbReference type="RefSeq" id="WP_076820981.1">
    <property type="nucleotide sequence ID" value="NZ_MOMC01000075.1"/>
</dbReference>
<dbReference type="Gene3D" id="3.30.70.100">
    <property type="match status" value="1"/>
</dbReference>
<organism evidence="1 2">
    <name type="scientific">Pseudofrankia asymbiotica</name>
    <dbReference type="NCBI Taxonomy" id="1834516"/>
    <lineage>
        <taxon>Bacteria</taxon>
        <taxon>Bacillati</taxon>
        <taxon>Actinomycetota</taxon>
        <taxon>Actinomycetes</taxon>
        <taxon>Frankiales</taxon>
        <taxon>Frankiaceae</taxon>
        <taxon>Pseudofrankia</taxon>
    </lineage>
</organism>
<dbReference type="SUPFAM" id="SSF54909">
    <property type="entry name" value="Dimeric alpha+beta barrel"/>
    <property type="match status" value="1"/>
</dbReference>
<dbReference type="InterPro" id="IPR011008">
    <property type="entry name" value="Dimeric_a/b-barrel"/>
</dbReference>
<protein>
    <recommendedName>
        <fullName evidence="3">Ethyl tert-butyl ether degradation protein EthD</fullName>
    </recommendedName>
</protein>
<dbReference type="OrthoDB" id="3481501at2"/>
<accession>A0A1V2I218</accession>